<dbReference type="InterPro" id="IPR036567">
    <property type="entry name" value="RHF-like"/>
</dbReference>
<dbReference type="PANTHER" id="PTHR33231:SF1">
    <property type="entry name" value="30S RIBOSOMAL PROTEIN"/>
    <property type="match status" value="1"/>
</dbReference>
<dbReference type="NCBIfam" id="TIGR00741">
    <property type="entry name" value="yfiA"/>
    <property type="match status" value="1"/>
</dbReference>
<dbReference type="Gene3D" id="3.30.160.100">
    <property type="entry name" value="Ribosome hibernation promotion factor-like"/>
    <property type="match status" value="1"/>
</dbReference>
<reference evidence="5" key="1">
    <citation type="submission" date="2017-04" db="EMBL/GenBank/DDBJ databases">
        <authorList>
            <person name="Varghese N."/>
            <person name="Submissions S."/>
        </authorList>
    </citation>
    <scope>NUCLEOTIDE SEQUENCE [LARGE SCALE GENOMIC DNA]</scope>
    <source>
        <strain evidence="5">RKEM611</strain>
    </source>
</reference>
<dbReference type="SUPFAM" id="SSF69754">
    <property type="entry name" value="Ribosome binding protein Y (YfiA homologue)"/>
    <property type="match status" value="1"/>
</dbReference>
<organism evidence="4 5">
    <name type="scientific">Pseudobacteriovorax antillogorgiicola</name>
    <dbReference type="NCBI Taxonomy" id="1513793"/>
    <lineage>
        <taxon>Bacteria</taxon>
        <taxon>Pseudomonadati</taxon>
        <taxon>Bdellovibrionota</taxon>
        <taxon>Oligoflexia</taxon>
        <taxon>Oligoflexales</taxon>
        <taxon>Pseudobacteriovoracaceae</taxon>
        <taxon>Pseudobacteriovorax</taxon>
    </lineage>
</organism>
<dbReference type="Pfam" id="PF02482">
    <property type="entry name" value="Ribosomal_S30AE"/>
    <property type="match status" value="1"/>
</dbReference>
<accession>A0A1Y6BZS2</accession>
<dbReference type="RefSeq" id="WP_132320848.1">
    <property type="nucleotide sequence ID" value="NZ_FWZT01000010.1"/>
</dbReference>
<evidence type="ECO:0000313" key="5">
    <source>
        <dbReference type="Proteomes" id="UP000192907"/>
    </source>
</evidence>
<dbReference type="PANTHER" id="PTHR33231">
    <property type="entry name" value="30S RIBOSOMAL PROTEIN"/>
    <property type="match status" value="1"/>
</dbReference>
<sequence>MQFQFSFKHMDTSQALQDYAEEKLRTKIEKFVTKAIEVQVTFSVDRHLQHANCVLVSGDGFSLNVEHACEDMYGSVDRMIDKLGAQLKRKKDKLKSHKNKGTVRTMPEVDYSAQAEEAYSIDAAEIVKFEEARRRRPA</sequence>
<keyword evidence="5" id="KW-1185">Reference proteome</keyword>
<evidence type="ECO:0000313" key="4">
    <source>
        <dbReference type="EMBL" id="SMF33910.1"/>
    </source>
</evidence>
<dbReference type="OrthoDB" id="9795980at2"/>
<dbReference type="Proteomes" id="UP000192907">
    <property type="component" value="Unassembled WGS sequence"/>
</dbReference>
<dbReference type="GO" id="GO:0043024">
    <property type="term" value="F:ribosomal small subunit binding"/>
    <property type="evidence" value="ECO:0007669"/>
    <property type="project" value="TreeGrafter"/>
</dbReference>
<dbReference type="InterPro" id="IPR050574">
    <property type="entry name" value="HPF/YfiA_ribosome-assoc"/>
</dbReference>
<dbReference type="AlphaFoldDB" id="A0A1Y6BZS2"/>
<evidence type="ECO:0000256" key="2">
    <source>
        <dbReference type="ARBA" id="ARBA00038695"/>
    </source>
</evidence>
<dbReference type="GO" id="GO:0022627">
    <property type="term" value="C:cytosolic small ribosomal subunit"/>
    <property type="evidence" value="ECO:0007669"/>
    <property type="project" value="TreeGrafter"/>
</dbReference>
<keyword evidence="1" id="KW-0810">Translation regulation</keyword>
<evidence type="ECO:0000256" key="3">
    <source>
        <dbReference type="ARBA" id="ARBA00041148"/>
    </source>
</evidence>
<evidence type="ECO:0000256" key="1">
    <source>
        <dbReference type="ARBA" id="ARBA00022845"/>
    </source>
</evidence>
<name>A0A1Y6BZS2_9BACT</name>
<dbReference type="GO" id="GO:0045900">
    <property type="term" value="P:negative regulation of translational elongation"/>
    <property type="evidence" value="ECO:0007669"/>
    <property type="project" value="TreeGrafter"/>
</dbReference>
<dbReference type="EMBL" id="FWZT01000010">
    <property type="protein sequence ID" value="SMF33910.1"/>
    <property type="molecule type" value="Genomic_DNA"/>
</dbReference>
<dbReference type="InterPro" id="IPR003489">
    <property type="entry name" value="RHF/RaiA"/>
</dbReference>
<dbReference type="STRING" id="1513793.SAMN06296036_110109"/>
<dbReference type="CDD" id="cd00552">
    <property type="entry name" value="RaiA"/>
    <property type="match status" value="1"/>
</dbReference>
<gene>
    <name evidence="4" type="ORF">SAMN06296036_110109</name>
</gene>
<comment type="subunit">
    <text evidence="2">Associates exclusively with 100S ribosomes, which are dimers of 70S ribosomes.</text>
</comment>
<proteinExistence type="predicted"/>
<protein>
    <recommendedName>
        <fullName evidence="3">Ribosome hibernation promoting factor</fullName>
    </recommendedName>
</protein>